<dbReference type="EMBL" id="JYDW01000158">
    <property type="protein sequence ID" value="KRZ53654.1"/>
    <property type="molecule type" value="Genomic_DNA"/>
</dbReference>
<evidence type="ECO:0000313" key="2">
    <source>
        <dbReference type="Proteomes" id="UP000054721"/>
    </source>
</evidence>
<reference evidence="1 2" key="1">
    <citation type="submission" date="2015-05" db="EMBL/GenBank/DDBJ databases">
        <title>Evolution of Trichinella species and genotypes.</title>
        <authorList>
            <person name="Korhonen P.K."/>
            <person name="Edoardo P."/>
            <person name="Giuseppe L.R."/>
            <person name="Gasser R.B."/>
        </authorList>
    </citation>
    <scope>NUCLEOTIDE SEQUENCE [LARGE SCALE GENOMIC DNA]</scope>
    <source>
        <strain evidence="1">ISS10</strain>
    </source>
</reference>
<gene>
    <name evidence="1" type="ORF">T02_128</name>
</gene>
<organism evidence="1 2">
    <name type="scientific">Trichinella nativa</name>
    <dbReference type="NCBI Taxonomy" id="6335"/>
    <lineage>
        <taxon>Eukaryota</taxon>
        <taxon>Metazoa</taxon>
        <taxon>Ecdysozoa</taxon>
        <taxon>Nematoda</taxon>
        <taxon>Enoplea</taxon>
        <taxon>Dorylaimia</taxon>
        <taxon>Trichinellida</taxon>
        <taxon>Trichinellidae</taxon>
        <taxon>Trichinella</taxon>
    </lineage>
</organism>
<protein>
    <recommendedName>
        <fullName evidence="3">PiggyBac transposable element-derived protein domain-containing protein</fullName>
    </recommendedName>
</protein>
<evidence type="ECO:0008006" key="3">
    <source>
        <dbReference type="Google" id="ProtNLM"/>
    </source>
</evidence>
<dbReference type="Proteomes" id="UP000054721">
    <property type="component" value="Unassembled WGS sequence"/>
</dbReference>
<dbReference type="OrthoDB" id="10467471at2759"/>
<proteinExistence type="predicted"/>
<evidence type="ECO:0000313" key="1">
    <source>
        <dbReference type="EMBL" id="KRZ53654.1"/>
    </source>
</evidence>
<sequence length="136" mass="15634">MSSWYQHLDEAPFRQYYTLKPGQCSIKIFWYCDTKIPYSLASEFNVGKQPGQRVPVNTAALVKRLVLLPWYLLANRTSVVVTLRKIRKDLLSRMAVSRGHEAGASEFCFDQQTATTDTTENKAKNIKKYMTGKKYS</sequence>
<accession>A0A0V1L2P0</accession>
<name>A0A0V1L2P0_9BILA</name>
<dbReference type="AlphaFoldDB" id="A0A0V1L2P0"/>
<keyword evidence="2" id="KW-1185">Reference proteome</keyword>
<comment type="caution">
    <text evidence="1">The sequence shown here is derived from an EMBL/GenBank/DDBJ whole genome shotgun (WGS) entry which is preliminary data.</text>
</comment>